<dbReference type="PROSITE" id="PS50888">
    <property type="entry name" value="BHLH"/>
    <property type="match status" value="1"/>
</dbReference>
<accession>A0A9P6HL07</accession>
<feature type="compositionally biased region" description="Low complexity" evidence="1">
    <location>
        <begin position="1"/>
        <end position="23"/>
    </location>
</feature>
<comment type="caution">
    <text evidence="3">The sequence shown here is derived from an EMBL/GenBank/DDBJ whole genome shotgun (WGS) entry which is preliminary data.</text>
</comment>
<evidence type="ECO:0000256" key="1">
    <source>
        <dbReference type="SAM" id="MobiDB-lite"/>
    </source>
</evidence>
<dbReference type="Pfam" id="PF00010">
    <property type="entry name" value="HLH"/>
    <property type="match status" value="1"/>
</dbReference>
<dbReference type="SUPFAM" id="SSF47459">
    <property type="entry name" value="HLH, helix-loop-helix DNA-binding domain"/>
    <property type="match status" value="1"/>
</dbReference>
<feature type="compositionally biased region" description="Acidic residues" evidence="1">
    <location>
        <begin position="385"/>
        <end position="412"/>
    </location>
</feature>
<keyword evidence="4" id="KW-1185">Reference proteome</keyword>
<organism evidence="3 4">
    <name type="scientific">Thelephora terrestris</name>
    <dbReference type="NCBI Taxonomy" id="56493"/>
    <lineage>
        <taxon>Eukaryota</taxon>
        <taxon>Fungi</taxon>
        <taxon>Dikarya</taxon>
        <taxon>Basidiomycota</taxon>
        <taxon>Agaricomycotina</taxon>
        <taxon>Agaricomycetes</taxon>
        <taxon>Thelephorales</taxon>
        <taxon>Thelephoraceae</taxon>
        <taxon>Thelephora</taxon>
    </lineage>
</organism>
<dbReference type="Proteomes" id="UP000736335">
    <property type="component" value="Unassembled WGS sequence"/>
</dbReference>
<dbReference type="OrthoDB" id="2133190at2759"/>
<dbReference type="EMBL" id="WIUZ02000004">
    <property type="protein sequence ID" value="KAF9788341.1"/>
    <property type="molecule type" value="Genomic_DNA"/>
</dbReference>
<evidence type="ECO:0000313" key="4">
    <source>
        <dbReference type="Proteomes" id="UP000736335"/>
    </source>
</evidence>
<feature type="region of interest" description="Disordered" evidence="1">
    <location>
        <begin position="243"/>
        <end position="266"/>
    </location>
</feature>
<dbReference type="InterPro" id="IPR052099">
    <property type="entry name" value="Regulatory_TF_Diverse"/>
</dbReference>
<reference evidence="3" key="1">
    <citation type="journal article" date="2020" name="Nat. Commun.">
        <title>Large-scale genome sequencing of mycorrhizal fungi provides insights into the early evolution of symbiotic traits.</title>
        <authorList>
            <person name="Miyauchi S."/>
            <person name="Kiss E."/>
            <person name="Kuo A."/>
            <person name="Drula E."/>
            <person name="Kohler A."/>
            <person name="Sanchez-Garcia M."/>
            <person name="Morin E."/>
            <person name="Andreopoulos B."/>
            <person name="Barry K.W."/>
            <person name="Bonito G."/>
            <person name="Buee M."/>
            <person name="Carver A."/>
            <person name="Chen C."/>
            <person name="Cichocki N."/>
            <person name="Clum A."/>
            <person name="Culley D."/>
            <person name="Crous P.W."/>
            <person name="Fauchery L."/>
            <person name="Girlanda M."/>
            <person name="Hayes R.D."/>
            <person name="Keri Z."/>
            <person name="LaButti K."/>
            <person name="Lipzen A."/>
            <person name="Lombard V."/>
            <person name="Magnuson J."/>
            <person name="Maillard F."/>
            <person name="Murat C."/>
            <person name="Nolan M."/>
            <person name="Ohm R.A."/>
            <person name="Pangilinan J."/>
            <person name="Pereira M.F."/>
            <person name="Perotto S."/>
            <person name="Peter M."/>
            <person name="Pfister S."/>
            <person name="Riley R."/>
            <person name="Sitrit Y."/>
            <person name="Stielow J.B."/>
            <person name="Szollosi G."/>
            <person name="Zifcakova L."/>
            <person name="Stursova M."/>
            <person name="Spatafora J.W."/>
            <person name="Tedersoo L."/>
            <person name="Vaario L.M."/>
            <person name="Yamada A."/>
            <person name="Yan M."/>
            <person name="Wang P."/>
            <person name="Xu J."/>
            <person name="Bruns T."/>
            <person name="Baldrian P."/>
            <person name="Vilgalys R."/>
            <person name="Dunand C."/>
            <person name="Henrissat B."/>
            <person name="Grigoriev I.V."/>
            <person name="Hibbett D."/>
            <person name="Nagy L.G."/>
            <person name="Martin F.M."/>
        </authorList>
    </citation>
    <scope>NUCLEOTIDE SEQUENCE</scope>
    <source>
        <strain evidence="3">UH-Tt-Lm1</strain>
    </source>
</reference>
<feature type="region of interest" description="Disordered" evidence="1">
    <location>
        <begin position="149"/>
        <end position="188"/>
    </location>
</feature>
<gene>
    <name evidence="3" type="ORF">BJ322DRAFT_1209391</name>
</gene>
<dbReference type="AlphaFoldDB" id="A0A9P6HL07"/>
<dbReference type="PANTHER" id="PTHR47336:SF2">
    <property type="entry name" value="TRANSCRIPTION FACTOR HMS1-RELATED"/>
    <property type="match status" value="1"/>
</dbReference>
<feature type="compositionally biased region" description="Low complexity" evidence="1">
    <location>
        <begin position="157"/>
        <end position="170"/>
    </location>
</feature>
<feature type="region of interest" description="Disordered" evidence="1">
    <location>
        <begin position="1"/>
        <end position="38"/>
    </location>
</feature>
<feature type="region of interest" description="Disordered" evidence="1">
    <location>
        <begin position="383"/>
        <end position="468"/>
    </location>
</feature>
<evidence type="ECO:0000313" key="3">
    <source>
        <dbReference type="EMBL" id="KAF9788341.1"/>
    </source>
</evidence>
<dbReference type="InterPro" id="IPR011598">
    <property type="entry name" value="bHLH_dom"/>
</dbReference>
<dbReference type="GO" id="GO:0046983">
    <property type="term" value="F:protein dimerization activity"/>
    <property type="evidence" value="ECO:0007669"/>
    <property type="project" value="InterPro"/>
</dbReference>
<sequence length="975" mass="106188">MTEMHLSSPLSSDSSFSSLSDSPSPKEEEETNEFYGRLDPQLDPFTYLLQPDVMATEDLAQSSVANDWSSFTSLADNGTQSKGEAMDLGGEFNFTMPMDLGLESAFIDPSALHFNTSIFTQPDPSIHAFNPTQTEFIPPSLTQLLCQNGPHPTRRLSVTSSSSSSGASLSPILEQQPNPAIPATTPLSSHEELARKILQAIGATLTVPSDTSNLVASQSKLPIPRLGKQATETPVSAKPFIISQPSPESSPPLLSNSGTAPGRPKTGHTIIERRYRTNLNTRITNLKQSVPALRVLEARLNGKDTTLNDTVDERGFVDGVKVGRKMSKANILGKATEYIRVLKRREARLKREQAGLKSLISGLVNGPALLEAWETQWRELFGGEEKDEVEDEPGSDEEDGEVDAEGEDDDEDSGRARKRARTVKAVKPTKVPSVLPATPKAATATTTPTVLPEKRKRGRPRKLPLQAPTAQVATAIPMTVNPPSQYLLAAFAFLSFLNSPLTTSSTPYSHPHEHTGSVLSHTVSGKPSGFGWNHFIQAFHLLVSAALFFSIAVPWLPYAFRSSKFIAKLASPFIAIYPAYRTTFSATPTLPKDQEAKQPSVGLGASRSALLNALSPASRGSDNEAQLLRKALGISVGFVGLCQGVSKAGKKHRGIELDQLEQRAWVRLGELVALDDKVSIFTRLLTYWGMSWHSSTFSASAVDLVTLALIIRPAAGSRASHLWEQARRQEILRPHEKLVLDSVDVCEAASLIQKWRQTGFQWKHHSPLNILAETLVRQKIKKHARLLFVQSVEKAIQQNDDSSDTDESTDGRYLLTAGTEVETEVERLQVIKAGKSLGGSTADLAIALEKVWDLGTFDLPEASRPDVDYEDVRALLSAISLYREVFRTSLVHAGTAECDTPSISVILTPPSSPSPRITQAHQALRKVLGASVFEMSPDADGDQELDSLAMAVENARDDVVDVLVDLRTANCRVQF</sequence>
<reference evidence="3" key="2">
    <citation type="submission" date="2020-11" db="EMBL/GenBank/DDBJ databases">
        <authorList>
            <consortium name="DOE Joint Genome Institute"/>
            <person name="Kuo A."/>
            <person name="Miyauchi S."/>
            <person name="Kiss E."/>
            <person name="Drula E."/>
            <person name="Kohler A."/>
            <person name="Sanchez-Garcia M."/>
            <person name="Andreopoulos B."/>
            <person name="Barry K.W."/>
            <person name="Bonito G."/>
            <person name="Buee M."/>
            <person name="Carver A."/>
            <person name="Chen C."/>
            <person name="Cichocki N."/>
            <person name="Clum A."/>
            <person name="Culley D."/>
            <person name="Crous P.W."/>
            <person name="Fauchery L."/>
            <person name="Girlanda M."/>
            <person name="Hayes R."/>
            <person name="Keri Z."/>
            <person name="Labutti K."/>
            <person name="Lipzen A."/>
            <person name="Lombard V."/>
            <person name="Magnuson J."/>
            <person name="Maillard F."/>
            <person name="Morin E."/>
            <person name="Murat C."/>
            <person name="Nolan M."/>
            <person name="Ohm R."/>
            <person name="Pangilinan J."/>
            <person name="Pereira M."/>
            <person name="Perotto S."/>
            <person name="Peter M."/>
            <person name="Riley R."/>
            <person name="Sitrit Y."/>
            <person name="Stielow B."/>
            <person name="Szollosi G."/>
            <person name="Zifcakova L."/>
            <person name="Stursova M."/>
            <person name="Spatafora J.W."/>
            <person name="Tedersoo L."/>
            <person name="Vaario L.-M."/>
            <person name="Yamada A."/>
            <person name="Yan M."/>
            <person name="Wang P."/>
            <person name="Xu J."/>
            <person name="Bruns T."/>
            <person name="Baldrian P."/>
            <person name="Vilgalys R."/>
            <person name="Henrissat B."/>
            <person name="Grigoriev I.V."/>
            <person name="Hibbett D."/>
            <person name="Nagy L.G."/>
            <person name="Martin F.M."/>
        </authorList>
    </citation>
    <scope>NUCLEOTIDE SEQUENCE</scope>
    <source>
        <strain evidence="3">UH-Tt-Lm1</strain>
    </source>
</reference>
<evidence type="ECO:0000259" key="2">
    <source>
        <dbReference type="PROSITE" id="PS50888"/>
    </source>
</evidence>
<protein>
    <recommendedName>
        <fullName evidence="2">BHLH domain-containing protein</fullName>
    </recommendedName>
</protein>
<name>A0A9P6HL07_9AGAM</name>
<dbReference type="Gene3D" id="4.10.280.10">
    <property type="entry name" value="Helix-loop-helix DNA-binding domain"/>
    <property type="match status" value="1"/>
</dbReference>
<dbReference type="InterPro" id="IPR036638">
    <property type="entry name" value="HLH_DNA-bd_sf"/>
</dbReference>
<feature type="compositionally biased region" description="Low complexity" evidence="1">
    <location>
        <begin position="243"/>
        <end position="257"/>
    </location>
</feature>
<feature type="domain" description="BHLH" evidence="2">
    <location>
        <begin position="263"/>
        <end position="342"/>
    </location>
</feature>
<feature type="compositionally biased region" description="Low complexity" evidence="1">
    <location>
        <begin position="436"/>
        <end position="451"/>
    </location>
</feature>
<dbReference type="SMART" id="SM00353">
    <property type="entry name" value="HLH"/>
    <property type="match status" value="1"/>
</dbReference>
<proteinExistence type="predicted"/>
<dbReference type="PANTHER" id="PTHR47336">
    <property type="entry name" value="TRANSCRIPTION FACTOR HMS1-RELATED"/>
    <property type="match status" value="1"/>
</dbReference>